<dbReference type="Proteomes" id="UP001055125">
    <property type="component" value="Unassembled WGS sequence"/>
</dbReference>
<organism evidence="1 2">
    <name type="scientific">Methylobacterium iners</name>
    <dbReference type="NCBI Taxonomy" id="418707"/>
    <lineage>
        <taxon>Bacteria</taxon>
        <taxon>Pseudomonadati</taxon>
        <taxon>Pseudomonadota</taxon>
        <taxon>Alphaproteobacteria</taxon>
        <taxon>Hyphomicrobiales</taxon>
        <taxon>Methylobacteriaceae</taxon>
        <taxon>Methylobacterium</taxon>
    </lineage>
</organism>
<dbReference type="EMBL" id="BPQP01000022">
    <property type="protein sequence ID" value="GJD94414.1"/>
    <property type="molecule type" value="Genomic_DNA"/>
</dbReference>
<evidence type="ECO:0000313" key="2">
    <source>
        <dbReference type="Proteomes" id="UP001055125"/>
    </source>
</evidence>
<reference evidence="1" key="2">
    <citation type="submission" date="2021-08" db="EMBL/GenBank/DDBJ databases">
        <authorList>
            <person name="Tani A."/>
            <person name="Ola A."/>
            <person name="Ogura Y."/>
            <person name="Katsura K."/>
            <person name="Hayashi T."/>
        </authorList>
    </citation>
    <scope>NUCLEOTIDE SEQUENCE</scope>
    <source>
        <strain evidence="1">DSM 19015</strain>
    </source>
</reference>
<name>A0ABQ4RW04_9HYPH</name>
<evidence type="ECO:0000313" key="1">
    <source>
        <dbReference type="EMBL" id="GJD94414.1"/>
    </source>
</evidence>
<dbReference type="RefSeq" id="WP_238243589.1">
    <property type="nucleotide sequence ID" value="NZ_BPQP01000022.1"/>
</dbReference>
<proteinExistence type="predicted"/>
<sequence length="89" mass="9874">MFLSNDAFDFSKLAQDLTRPGALSLDQLVSNPAANPDVQNEIDYLGRDAQAEIDDQNAFNQSDWSGLPQNQAVQDEIDFYASQSGWSVF</sequence>
<keyword evidence="2" id="KW-1185">Reference proteome</keyword>
<gene>
    <name evidence="1" type="ORF">OCOJLMKI_1616</name>
</gene>
<comment type="caution">
    <text evidence="1">The sequence shown here is derived from an EMBL/GenBank/DDBJ whole genome shotgun (WGS) entry which is preliminary data.</text>
</comment>
<accession>A0ABQ4RW04</accession>
<protein>
    <submittedName>
        <fullName evidence="1">Uncharacterized protein</fullName>
    </submittedName>
</protein>
<reference evidence="1" key="1">
    <citation type="journal article" date="2021" name="Front. Microbiol.">
        <title>Comprehensive Comparative Genomics and Phenotyping of Methylobacterium Species.</title>
        <authorList>
            <person name="Alessa O."/>
            <person name="Ogura Y."/>
            <person name="Fujitani Y."/>
            <person name="Takami H."/>
            <person name="Hayashi T."/>
            <person name="Sahin N."/>
            <person name="Tani A."/>
        </authorList>
    </citation>
    <scope>NUCLEOTIDE SEQUENCE</scope>
    <source>
        <strain evidence="1">DSM 19015</strain>
    </source>
</reference>